<dbReference type="PANTHER" id="PTHR12618">
    <property type="entry name" value="PHD AND RING FINGER DOMAIN-CONTAINING PROTEIN 1"/>
    <property type="match status" value="1"/>
</dbReference>
<feature type="region of interest" description="Disordered" evidence="1">
    <location>
        <begin position="1"/>
        <end position="20"/>
    </location>
</feature>
<feature type="compositionally biased region" description="Polar residues" evidence="1">
    <location>
        <begin position="201"/>
        <end position="239"/>
    </location>
</feature>
<accession>A0ABN9ENT1</accession>
<evidence type="ECO:0000313" key="3">
    <source>
        <dbReference type="EMBL" id="CAI9585471.1"/>
    </source>
</evidence>
<feature type="domain" description="SFR19-like C-terminal" evidence="2">
    <location>
        <begin position="354"/>
        <end position="436"/>
    </location>
</feature>
<evidence type="ECO:0000256" key="1">
    <source>
        <dbReference type="SAM" id="MobiDB-lite"/>
    </source>
</evidence>
<feature type="region of interest" description="Disordered" evidence="1">
    <location>
        <begin position="99"/>
        <end position="240"/>
    </location>
</feature>
<dbReference type="InterPro" id="IPR047157">
    <property type="entry name" value="PHRF1/Atg35"/>
</dbReference>
<feature type="region of interest" description="Disordered" evidence="1">
    <location>
        <begin position="321"/>
        <end position="356"/>
    </location>
</feature>
<dbReference type="EMBL" id="CATNWA010015651">
    <property type="protein sequence ID" value="CAI9585471.1"/>
    <property type="molecule type" value="Genomic_DNA"/>
</dbReference>
<gene>
    <name evidence="3" type="ORF">SPARVUS_LOCUS10178484</name>
</gene>
<keyword evidence="4" id="KW-1185">Reference proteome</keyword>
<feature type="compositionally biased region" description="Basic and acidic residues" evidence="1">
    <location>
        <begin position="115"/>
        <end position="138"/>
    </location>
</feature>
<evidence type="ECO:0000259" key="2">
    <source>
        <dbReference type="Pfam" id="PF23030"/>
    </source>
</evidence>
<dbReference type="Proteomes" id="UP001162483">
    <property type="component" value="Unassembled WGS sequence"/>
</dbReference>
<dbReference type="Pfam" id="PF23030">
    <property type="entry name" value="SCAF11-like_C"/>
    <property type="match status" value="1"/>
</dbReference>
<dbReference type="InterPro" id="IPR057031">
    <property type="entry name" value="SFR19-like_C"/>
</dbReference>
<sequence length="451" mass="49978">MSAMSDIPSPKLHSPHAGSVEGAVQSAPILLIKKEPDDLQWSPSHLDDLLLNELSDDVCSIDAASPDDVDLEEAILMKREGDYKEPTVINFSKTSVIPFLQDDENSVETETGNHINEKTSKSKASEESKSDELKEKEPTSTSKSKPQIKRVTWNLQDKASEKETPDQSLSSPFYNTQQDESWSSPEKHTDDKVSNYEPDPTSETSTSVAWTLPDKTTQDSGQESLTQASWDAGNKSPTHIVNKLEDKPVVHMMDRHTAQAPDRPAKDGSQVPWIATDTPLQVFPQTLPPLPLPPIFPPYAPVSEPTAPCLVQSSRAVISQTPKAGSLAITNEPKMQAASTGEGKGKSKLKKGEKGKNEEYMKKLHIQERAVEEVKLAIKPFYQKREITKEEYKEILRKAVQKICHSKSGEINPVKVVNLVKGYVDKYKHIRNKSKKPGALEDHVLGHESPV</sequence>
<name>A0ABN9ENT1_9NEOB</name>
<comment type="caution">
    <text evidence="3">The sequence shown here is derived from an EMBL/GenBank/DDBJ whole genome shotgun (WGS) entry which is preliminary data.</text>
</comment>
<feature type="compositionally biased region" description="Polar residues" evidence="1">
    <location>
        <begin position="166"/>
        <end position="184"/>
    </location>
</feature>
<protein>
    <recommendedName>
        <fullName evidence="2">SFR19-like C-terminal domain-containing protein</fullName>
    </recommendedName>
</protein>
<reference evidence="3" key="1">
    <citation type="submission" date="2023-05" db="EMBL/GenBank/DDBJ databases">
        <authorList>
            <person name="Stuckert A."/>
        </authorList>
    </citation>
    <scope>NUCLEOTIDE SEQUENCE</scope>
</reference>
<feature type="compositionally biased region" description="Basic and acidic residues" evidence="1">
    <location>
        <begin position="185"/>
        <end position="194"/>
    </location>
</feature>
<dbReference type="PANTHER" id="PTHR12618:SF20">
    <property type="entry name" value="PHD AND RING FINGER DOMAIN-CONTAINING PROTEIN 1"/>
    <property type="match status" value="1"/>
</dbReference>
<proteinExistence type="predicted"/>
<organism evidence="3 4">
    <name type="scientific">Staurois parvus</name>
    <dbReference type="NCBI Taxonomy" id="386267"/>
    <lineage>
        <taxon>Eukaryota</taxon>
        <taxon>Metazoa</taxon>
        <taxon>Chordata</taxon>
        <taxon>Craniata</taxon>
        <taxon>Vertebrata</taxon>
        <taxon>Euteleostomi</taxon>
        <taxon>Amphibia</taxon>
        <taxon>Batrachia</taxon>
        <taxon>Anura</taxon>
        <taxon>Neobatrachia</taxon>
        <taxon>Ranoidea</taxon>
        <taxon>Ranidae</taxon>
        <taxon>Staurois</taxon>
    </lineage>
</organism>
<evidence type="ECO:0000313" key="4">
    <source>
        <dbReference type="Proteomes" id="UP001162483"/>
    </source>
</evidence>